<comment type="subcellular location">
    <subcellularLocation>
        <location evidence="1">Membrane</location>
        <topology evidence="1">Multi-pass membrane protein</topology>
    </subcellularLocation>
</comment>
<evidence type="ECO:0000256" key="5">
    <source>
        <dbReference type="ARBA" id="ARBA00023136"/>
    </source>
</evidence>
<accession>A0ABM1E9X5</accession>
<protein>
    <submittedName>
        <fullName evidence="8 9">Mpv17-like protein 2</fullName>
    </submittedName>
</protein>
<keyword evidence="5 6" id="KW-0472">Membrane</keyword>
<dbReference type="GeneID" id="106810225"/>
<gene>
    <name evidence="8 9" type="primary">LOC106810225</name>
</gene>
<feature type="transmembrane region" description="Helical" evidence="6">
    <location>
        <begin position="28"/>
        <end position="47"/>
    </location>
</feature>
<name>A0ABM1E9X5_PRICU</name>
<evidence type="ECO:0000256" key="1">
    <source>
        <dbReference type="ARBA" id="ARBA00004141"/>
    </source>
</evidence>
<evidence type="ECO:0000313" key="8">
    <source>
        <dbReference type="RefSeq" id="XP_014668995.1"/>
    </source>
</evidence>
<evidence type="ECO:0000256" key="2">
    <source>
        <dbReference type="ARBA" id="ARBA00006824"/>
    </source>
</evidence>
<keyword evidence="3 6" id="KW-0812">Transmembrane</keyword>
<reference evidence="8 9" key="1">
    <citation type="submission" date="2025-05" db="UniProtKB">
        <authorList>
            <consortium name="RefSeq"/>
        </authorList>
    </citation>
    <scope>IDENTIFICATION</scope>
</reference>
<evidence type="ECO:0000256" key="6">
    <source>
        <dbReference type="RuleBase" id="RU363053"/>
    </source>
</evidence>
<organism evidence="7 9">
    <name type="scientific">Priapulus caudatus</name>
    <name type="common">Priapulid worm</name>
    <dbReference type="NCBI Taxonomy" id="37621"/>
    <lineage>
        <taxon>Eukaryota</taxon>
        <taxon>Metazoa</taxon>
        <taxon>Ecdysozoa</taxon>
        <taxon>Scalidophora</taxon>
        <taxon>Priapulida</taxon>
        <taxon>Priapulimorpha</taxon>
        <taxon>Priapulimorphida</taxon>
        <taxon>Priapulidae</taxon>
        <taxon>Priapulus</taxon>
    </lineage>
</organism>
<dbReference type="PANTHER" id="PTHR11266">
    <property type="entry name" value="PEROXISOMAL MEMBRANE PROTEIN 2, PXMP2 MPV17"/>
    <property type="match status" value="1"/>
</dbReference>
<dbReference type="RefSeq" id="XP_014668995.1">
    <property type="nucleotide sequence ID" value="XM_014813509.1"/>
</dbReference>
<dbReference type="InterPro" id="IPR007248">
    <property type="entry name" value="Mpv17_PMP22"/>
</dbReference>
<feature type="transmembrane region" description="Helical" evidence="6">
    <location>
        <begin position="68"/>
        <end position="87"/>
    </location>
</feature>
<keyword evidence="4 6" id="KW-1133">Transmembrane helix</keyword>
<comment type="similarity">
    <text evidence="2 6">Belongs to the peroxisomal membrane protein PXMP2/4 family.</text>
</comment>
<keyword evidence="7" id="KW-1185">Reference proteome</keyword>
<dbReference type="RefSeq" id="XP_014668996.1">
    <property type="nucleotide sequence ID" value="XM_014813510.1"/>
</dbReference>
<dbReference type="Proteomes" id="UP000695022">
    <property type="component" value="Unplaced"/>
</dbReference>
<proteinExistence type="inferred from homology"/>
<feature type="transmembrane region" description="Helical" evidence="6">
    <location>
        <begin position="107"/>
        <end position="125"/>
    </location>
</feature>
<dbReference type="Pfam" id="PF04117">
    <property type="entry name" value="Mpv17_PMP22"/>
    <property type="match status" value="1"/>
</dbReference>
<evidence type="ECO:0000313" key="9">
    <source>
        <dbReference type="RefSeq" id="XP_014668996.1"/>
    </source>
</evidence>
<dbReference type="PANTHER" id="PTHR11266:SF8">
    <property type="entry name" value="MPV17-LIKE PROTEIN 2"/>
    <property type="match status" value="1"/>
</dbReference>
<evidence type="ECO:0000313" key="7">
    <source>
        <dbReference type="Proteomes" id="UP000695022"/>
    </source>
</evidence>
<evidence type="ECO:0000256" key="4">
    <source>
        <dbReference type="ARBA" id="ARBA00022989"/>
    </source>
</evidence>
<sequence>MASLLRILRGTAAFRSARKTTRVLFSKYLLVTNVGISMTLSAAGDVLQQHYQMSQGRHVAWDRRRTRHLATSGMTVGFGCHWWYLFLDRKLPGRALPIVLKKMVADQVIFSPVMWSVFFVTLGLLEGTGARHMVNETIFKGQKLWTAELLVWPPAQMVNFMLLPTHYRVLYDNVISLGFDYYASYVKHTPMDT</sequence>
<evidence type="ECO:0000256" key="3">
    <source>
        <dbReference type="ARBA" id="ARBA00022692"/>
    </source>
</evidence>